<dbReference type="InterPro" id="IPR000917">
    <property type="entry name" value="Sulfatase_N"/>
</dbReference>
<evidence type="ECO:0000259" key="6">
    <source>
        <dbReference type="Pfam" id="PF00884"/>
    </source>
</evidence>
<keyword evidence="8" id="KW-1185">Reference proteome</keyword>
<reference evidence="7" key="2">
    <citation type="submission" date="2024-03" db="EMBL/GenBank/DDBJ databases">
        <authorList>
            <person name="Bromfield E.S.P."/>
            <person name="Cloutier S."/>
        </authorList>
    </citation>
    <scope>NUCLEOTIDE SEQUENCE</scope>
    <source>
        <strain evidence="7">5S5</strain>
    </source>
</reference>
<comment type="similarity">
    <text evidence="1">Belongs to the sulfatase family.</text>
</comment>
<accession>A0ABZ2P2E7</accession>
<organism evidence="7 8">
    <name type="scientific">Bradyrhizobium septentrionale</name>
    <dbReference type="NCBI Taxonomy" id="1404411"/>
    <lineage>
        <taxon>Bacteria</taxon>
        <taxon>Pseudomonadati</taxon>
        <taxon>Pseudomonadota</taxon>
        <taxon>Alphaproteobacteria</taxon>
        <taxon>Hyphomicrobiales</taxon>
        <taxon>Nitrobacteraceae</taxon>
        <taxon>Bradyrhizobium</taxon>
    </lineage>
</organism>
<keyword evidence="4" id="KW-0106">Calcium</keyword>
<dbReference type="PROSITE" id="PS00523">
    <property type="entry name" value="SULFATASE_1"/>
    <property type="match status" value="1"/>
</dbReference>
<dbReference type="Gene3D" id="3.40.720.10">
    <property type="entry name" value="Alkaline Phosphatase, subunit A"/>
    <property type="match status" value="1"/>
</dbReference>
<dbReference type="Gene3D" id="3.30.1120.10">
    <property type="match status" value="1"/>
</dbReference>
<dbReference type="CDD" id="cd16029">
    <property type="entry name" value="4-S"/>
    <property type="match status" value="1"/>
</dbReference>
<dbReference type="PANTHER" id="PTHR10342">
    <property type="entry name" value="ARYLSULFATASE"/>
    <property type="match status" value="1"/>
</dbReference>
<evidence type="ECO:0000313" key="8">
    <source>
        <dbReference type="Proteomes" id="UP001432046"/>
    </source>
</evidence>
<keyword evidence="2" id="KW-0479">Metal-binding</keyword>
<dbReference type="InterPro" id="IPR017850">
    <property type="entry name" value="Alkaline_phosphatase_core_sf"/>
</dbReference>
<keyword evidence="3" id="KW-0378">Hydrolase</keyword>
<dbReference type="InterPro" id="IPR024607">
    <property type="entry name" value="Sulfatase_CS"/>
</dbReference>
<reference evidence="7" key="1">
    <citation type="journal article" date="2021" name="Int. J. Syst. Evol. Microbiol.">
        <title>Bradyrhizobium septentrionale sp. nov. (sv. septentrionale) and Bradyrhizobium quebecense sp. nov. (sv. septentrionale) associated with legumes native to Canada possess rearranged symbiosis genes and numerous insertion sequences.</title>
        <authorList>
            <person name="Bromfield E.S.P."/>
            <person name="Cloutier S."/>
        </authorList>
    </citation>
    <scope>NUCLEOTIDE SEQUENCE</scope>
    <source>
        <strain evidence="7">5S5</strain>
    </source>
</reference>
<evidence type="ECO:0000256" key="2">
    <source>
        <dbReference type="ARBA" id="ARBA00022723"/>
    </source>
</evidence>
<dbReference type="PANTHER" id="PTHR10342:SF274">
    <property type="entry name" value="ARYLSULFATASE B"/>
    <property type="match status" value="1"/>
</dbReference>
<evidence type="ECO:0000313" key="7">
    <source>
        <dbReference type="EMBL" id="WXC81323.1"/>
    </source>
</evidence>
<protein>
    <submittedName>
        <fullName evidence="7">Arylsulfatase</fullName>
    </submittedName>
</protein>
<feature type="domain" description="Sulfatase N-terminal" evidence="6">
    <location>
        <begin position="57"/>
        <end position="375"/>
    </location>
</feature>
<dbReference type="PROSITE" id="PS51318">
    <property type="entry name" value="TAT"/>
    <property type="match status" value="1"/>
</dbReference>
<dbReference type="EMBL" id="CP147711">
    <property type="protein sequence ID" value="WXC81323.1"/>
    <property type="molecule type" value="Genomic_DNA"/>
</dbReference>
<evidence type="ECO:0000256" key="4">
    <source>
        <dbReference type="ARBA" id="ARBA00022837"/>
    </source>
</evidence>
<dbReference type="InterPro" id="IPR006311">
    <property type="entry name" value="TAT_signal"/>
</dbReference>
<dbReference type="InterPro" id="IPR047115">
    <property type="entry name" value="ARSB"/>
</dbReference>
<evidence type="ECO:0000256" key="1">
    <source>
        <dbReference type="ARBA" id="ARBA00008779"/>
    </source>
</evidence>
<sequence length="502" mass="55425">MIDPPLDESLHSAQGNRRISRRDLLLNGSSALASLSLASIAPASLTSAVAQPTSPRPHIVYIVADDLGWKDVGFHGSDIKTPNIDKLAQDGARLEQFYVQPMCTPTRAALMTGRYPCRYGLQTLVIPTPAKYGLPTDEWLLPQALKEAGYKTAMVGKWHLGHADRKFWPRQRGFDYHYGSMVGEVDYFTHSSANVRDWYRNDKPVNESGYVTQLWGADAVAQINAHDPKTPLFLYLAFTAPHSPYQAPKEYIDRYRHIEDPTRRTYAAMITCMDDEIGKLVSALERKKMRENTLIVFMSDNGGNQTALLAGDADVSKLKLPADNGPYRGGKGMLYEGGTRVAALANWPGQIKAGEVREMMHVVDMFPTLAGLAGANLAKAKPLDGLDVWSTVSKGAPSPRQEVVYNIEPFRGGVRLGDWKLIWRTVLPSSIELYNIPQDPSEKNNLADSNPQKVRELQSRVEQLAKESAKSLFLVDAFSAVKGAAHGPPSLPTENAYFTQGD</sequence>
<gene>
    <name evidence="7" type="ORF">WDK88_06780</name>
</gene>
<keyword evidence="5" id="KW-0325">Glycoprotein</keyword>
<dbReference type="Proteomes" id="UP001432046">
    <property type="component" value="Chromosome"/>
</dbReference>
<dbReference type="RefSeq" id="WP_224496524.1">
    <property type="nucleotide sequence ID" value="NZ_CP088285.1"/>
</dbReference>
<evidence type="ECO:0000256" key="5">
    <source>
        <dbReference type="ARBA" id="ARBA00023180"/>
    </source>
</evidence>
<dbReference type="PROSITE" id="PS00149">
    <property type="entry name" value="SULFATASE_2"/>
    <property type="match status" value="1"/>
</dbReference>
<name>A0ABZ2P2E7_9BRAD</name>
<dbReference type="SUPFAM" id="SSF53649">
    <property type="entry name" value="Alkaline phosphatase-like"/>
    <property type="match status" value="1"/>
</dbReference>
<dbReference type="Pfam" id="PF00884">
    <property type="entry name" value="Sulfatase"/>
    <property type="match status" value="1"/>
</dbReference>
<proteinExistence type="inferred from homology"/>
<evidence type="ECO:0000256" key="3">
    <source>
        <dbReference type="ARBA" id="ARBA00022801"/>
    </source>
</evidence>